<name>A0A166ENR6_9AGAM</name>
<dbReference type="EMBL" id="KV428041">
    <property type="protein sequence ID" value="KZT39785.1"/>
    <property type="molecule type" value="Genomic_DNA"/>
</dbReference>
<dbReference type="STRING" id="1314776.A0A166ENR6"/>
<evidence type="ECO:0000313" key="1">
    <source>
        <dbReference type="EMBL" id="KZT39785.1"/>
    </source>
</evidence>
<feature type="non-terminal residue" evidence="1">
    <location>
        <position position="1"/>
    </location>
</feature>
<organism evidence="1 2">
    <name type="scientific">Sistotremastrum suecicum HHB10207 ss-3</name>
    <dbReference type="NCBI Taxonomy" id="1314776"/>
    <lineage>
        <taxon>Eukaryota</taxon>
        <taxon>Fungi</taxon>
        <taxon>Dikarya</taxon>
        <taxon>Basidiomycota</taxon>
        <taxon>Agaricomycotina</taxon>
        <taxon>Agaricomycetes</taxon>
        <taxon>Sistotremastrales</taxon>
        <taxon>Sistotremastraceae</taxon>
        <taxon>Sistotremastrum</taxon>
    </lineage>
</organism>
<gene>
    <name evidence="1" type="ORF">SISSUDRAFT_955439</name>
</gene>
<evidence type="ECO:0000313" key="2">
    <source>
        <dbReference type="Proteomes" id="UP000076798"/>
    </source>
</evidence>
<proteinExistence type="predicted"/>
<accession>A0A166ENR6</accession>
<protein>
    <submittedName>
        <fullName evidence="1">Uncharacterized protein</fullName>
    </submittedName>
</protein>
<sequence>FLQRRPSYTVLPTPTPADVTSEYDFYFTDSPTQESLAVVDACLHGGYDVPRAKLIFDRLRVQKRGDASLDSRLYDAMLNAYLLRAEVEENARETWVSDFWHLFDVLESGEEKVQPTQRTYAL</sequence>
<keyword evidence="2" id="KW-1185">Reference proteome</keyword>
<dbReference type="OrthoDB" id="276422at2759"/>
<feature type="non-terminal residue" evidence="1">
    <location>
        <position position="122"/>
    </location>
</feature>
<reference evidence="1 2" key="1">
    <citation type="journal article" date="2016" name="Mol. Biol. Evol.">
        <title>Comparative Genomics of Early-Diverging Mushroom-Forming Fungi Provides Insights into the Origins of Lignocellulose Decay Capabilities.</title>
        <authorList>
            <person name="Nagy L.G."/>
            <person name="Riley R."/>
            <person name="Tritt A."/>
            <person name="Adam C."/>
            <person name="Daum C."/>
            <person name="Floudas D."/>
            <person name="Sun H."/>
            <person name="Yadav J.S."/>
            <person name="Pangilinan J."/>
            <person name="Larsson K.H."/>
            <person name="Matsuura K."/>
            <person name="Barry K."/>
            <person name="Labutti K."/>
            <person name="Kuo R."/>
            <person name="Ohm R.A."/>
            <person name="Bhattacharya S.S."/>
            <person name="Shirouzu T."/>
            <person name="Yoshinaga Y."/>
            <person name="Martin F.M."/>
            <person name="Grigoriev I.V."/>
            <person name="Hibbett D.S."/>
        </authorList>
    </citation>
    <scope>NUCLEOTIDE SEQUENCE [LARGE SCALE GENOMIC DNA]</scope>
    <source>
        <strain evidence="1 2">HHB10207 ss-3</strain>
    </source>
</reference>
<dbReference type="AlphaFoldDB" id="A0A166ENR6"/>
<dbReference type="Proteomes" id="UP000076798">
    <property type="component" value="Unassembled WGS sequence"/>
</dbReference>